<organism evidence="2 3">
    <name type="scientific">Sphingomonas astaxanthinifaciens DSM 22298</name>
    <dbReference type="NCBI Taxonomy" id="1123267"/>
    <lineage>
        <taxon>Bacteria</taxon>
        <taxon>Pseudomonadati</taxon>
        <taxon>Pseudomonadota</taxon>
        <taxon>Alphaproteobacteria</taxon>
        <taxon>Sphingomonadales</taxon>
        <taxon>Sphingomonadaceae</taxon>
        <taxon>Sphingomonas</taxon>
    </lineage>
</organism>
<reference evidence="3" key="1">
    <citation type="journal article" date="2019" name="Int. J. Syst. Evol. Microbiol.">
        <title>The Global Catalogue of Microorganisms (GCM) 10K type strain sequencing project: providing services to taxonomists for standard genome sequencing and annotation.</title>
        <authorList>
            <consortium name="The Broad Institute Genomics Platform"/>
            <consortium name="The Broad Institute Genome Sequencing Center for Infectious Disease"/>
            <person name="Wu L."/>
            <person name="Ma J."/>
        </authorList>
    </citation>
    <scope>NUCLEOTIDE SEQUENCE [LARGE SCALE GENOMIC DNA]</scope>
    <source>
        <strain evidence="3">NBRC 102146</strain>
    </source>
</reference>
<evidence type="ECO:0000256" key="1">
    <source>
        <dbReference type="SAM" id="Phobius"/>
    </source>
</evidence>
<proteinExistence type="predicted"/>
<protein>
    <submittedName>
        <fullName evidence="2">Uncharacterized protein</fullName>
    </submittedName>
</protein>
<dbReference type="EMBL" id="BSOO01000005">
    <property type="protein sequence ID" value="GLR47048.1"/>
    <property type="molecule type" value="Genomic_DNA"/>
</dbReference>
<evidence type="ECO:0000313" key="3">
    <source>
        <dbReference type="Proteomes" id="UP001156703"/>
    </source>
</evidence>
<keyword evidence="3" id="KW-1185">Reference proteome</keyword>
<dbReference type="Proteomes" id="UP001156703">
    <property type="component" value="Unassembled WGS sequence"/>
</dbReference>
<feature type="transmembrane region" description="Helical" evidence="1">
    <location>
        <begin position="75"/>
        <end position="101"/>
    </location>
</feature>
<keyword evidence="1" id="KW-0472">Membrane</keyword>
<evidence type="ECO:0000313" key="2">
    <source>
        <dbReference type="EMBL" id="GLR47048.1"/>
    </source>
</evidence>
<feature type="transmembrane region" description="Helical" evidence="1">
    <location>
        <begin position="40"/>
        <end position="63"/>
    </location>
</feature>
<name>A0ABQ5Z2S8_9SPHN</name>
<keyword evidence="1" id="KW-0812">Transmembrane</keyword>
<accession>A0ABQ5Z2S8</accession>
<keyword evidence="1" id="KW-1133">Transmembrane helix</keyword>
<gene>
    <name evidence="2" type="ORF">GCM10007925_07590</name>
</gene>
<sequence>MAVPAMLLKRASMRWLIYLAVFAAGFGAGAWRAARPGRGLFAAAVALPLLLLFLVGGYAGWLWVASPRVENFNDLAAATTAAVAAGMALIALVGGLFGAWFRRAGR</sequence>
<comment type="caution">
    <text evidence="2">The sequence shown here is derived from an EMBL/GenBank/DDBJ whole genome shotgun (WGS) entry which is preliminary data.</text>
</comment>
<feature type="transmembrane region" description="Helical" evidence="1">
    <location>
        <begin position="15"/>
        <end position="33"/>
    </location>
</feature>